<dbReference type="PANTHER" id="PTHR46644">
    <property type="entry name" value="DNA REPAIR PROTEIN XRCC2"/>
    <property type="match status" value="1"/>
</dbReference>
<dbReference type="OrthoDB" id="420422at2759"/>
<evidence type="ECO:0000313" key="3">
    <source>
        <dbReference type="Proteomes" id="UP000799437"/>
    </source>
</evidence>
<feature type="region of interest" description="Disordered" evidence="1">
    <location>
        <begin position="305"/>
        <end position="330"/>
    </location>
</feature>
<evidence type="ECO:0008006" key="4">
    <source>
        <dbReference type="Google" id="ProtNLM"/>
    </source>
</evidence>
<accession>A0A6A6W6W8</accession>
<dbReference type="RefSeq" id="XP_033600107.1">
    <property type="nucleotide sequence ID" value="XM_033748247.1"/>
</dbReference>
<dbReference type="GO" id="GO:0000400">
    <property type="term" value="F:four-way junction DNA binding"/>
    <property type="evidence" value="ECO:0007669"/>
    <property type="project" value="TreeGrafter"/>
</dbReference>
<dbReference type="GeneID" id="54489301"/>
<reference evidence="2" key="1">
    <citation type="journal article" date="2020" name="Stud. Mycol.">
        <title>101 Dothideomycetes genomes: a test case for predicting lifestyles and emergence of pathogens.</title>
        <authorList>
            <person name="Haridas S."/>
            <person name="Albert R."/>
            <person name="Binder M."/>
            <person name="Bloem J."/>
            <person name="Labutti K."/>
            <person name="Salamov A."/>
            <person name="Andreopoulos B."/>
            <person name="Baker S."/>
            <person name="Barry K."/>
            <person name="Bills G."/>
            <person name="Bluhm B."/>
            <person name="Cannon C."/>
            <person name="Castanera R."/>
            <person name="Culley D."/>
            <person name="Daum C."/>
            <person name="Ezra D."/>
            <person name="Gonzalez J."/>
            <person name="Henrissat B."/>
            <person name="Kuo A."/>
            <person name="Liang C."/>
            <person name="Lipzen A."/>
            <person name="Lutzoni F."/>
            <person name="Magnuson J."/>
            <person name="Mondo S."/>
            <person name="Nolan M."/>
            <person name="Ohm R."/>
            <person name="Pangilinan J."/>
            <person name="Park H.-J."/>
            <person name="Ramirez L."/>
            <person name="Alfaro M."/>
            <person name="Sun H."/>
            <person name="Tritt A."/>
            <person name="Yoshinaga Y."/>
            <person name="Zwiers L.-H."/>
            <person name="Turgeon B."/>
            <person name="Goodwin S."/>
            <person name="Spatafora J."/>
            <person name="Crous P."/>
            <person name="Grigoriev I."/>
        </authorList>
    </citation>
    <scope>NUCLEOTIDE SEQUENCE</scope>
    <source>
        <strain evidence="2">CBS 121739</strain>
    </source>
</reference>
<dbReference type="Gene3D" id="3.40.50.300">
    <property type="entry name" value="P-loop containing nucleotide triphosphate hydrolases"/>
    <property type="match status" value="1"/>
</dbReference>
<feature type="compositionally biased region" description="Pro residues" evidence="1">
    <location>
        <begin position="209"/>
        <end position="223"/>
    </location>
</feature>
<dbReference type="GO" id="GO:0005657">
    <property type="term" value="C:replication fork"/>
    <property type="evidence" value="ECO:0007669"/>
    <property type="project" value="InterPro"/>
</dbReference>
<gene>
    <name evidence="2" type="ORF">EJ05DRAFT_511435</name>
</gene>
<keyword evidence="3" id="KW-1185">Reference proteome</keyword>
<dbReference type="InterPro" id="IPR030547">
    <property type="entry name" value="XRCC2"/>
</dbReference>
<dbReference type="SUPFAM" id="SSF52540">
    <property type="entry name" value="P-loop containing nucleoside triphosphate hydrolases"/>
    <property type="match status" value="1"/>
</dbReference>
<sequence>MSAEELGRRLLGEVESEGLHTVVCYAFNHSIYLRHTSLPSPDSYVKTFQYPHTDALQLLRVFKVVSDTSQTPLFNIPPLDALVNTTRPIPPPPVIQSHDALLSSSPPHSPIRRPIKPSPQPFIDISSPSSHSGKTHLLYLITTLAILPQSFQSHTLNGLGCAIIIIDTDGRFNVNRLAQVMRGYIAANATPTDIRSSPPPNPNVSHHTTPPPPSPTQPLPPLSPASVSHILATSLPHVHILRPQSLASTISTLRALPAYLLDLQRHKSARRRLHSVVLDSASTFLWNVRAEEDMARLMGGDVARDGAAGDAMPRESPGPDVKSGNRNENDNRATYAELAITLKDVGGQFGCPVIATTWAVPVTGQNADGVSMRNVMPGSWISHATVRLSIRRRPVAPFAVAMSLAQARAERELRAKVVERGMFDVEMIGPGRVRDGFTLAITANGIRVVIDEHDR</sequence>
<organism evidence="2 3">
    <name type="scientific">Pseudovirgaria hyperparasitica</name>
    <dbReference type="NCBI Taxonomy" id="470096"/>
    <lineage>
        <taxon>Eukaryota</taxon>
        <taxon>Fungi</taxon>
        <taxon>Dikarya</taxon>
        <taxon>Ascomycota</taxon>
        <taxon>Pezizomycotina</taxon>
        <taxon>Dothideomycetes</taxon>
        <taxon>Dothideomycetes incertae sedis</taxon>
        <taxon>Acrospermales</taxon>
        <taxon>Acrospermaceae</taxon>
        <taxon>Pseudovirgaria</taxon>
    </lineage>
</organism>
<dbReference type="AlphaFoldDB" id="A0A6A6W6W8"/>
<feature type="region of interest" description="Disordered" evidence="1">
    <location>
        <begin position="190"/>
        <end position="225"/>
    </location>
</feature>
<dbReference type="InterPro" id="IPR027417">
    <property type="entry name" value="P-loop_NTPase"/>
</dbReference>
<name>A0A6A6W6W8_9PEZI</name>
<protein>
    <recommendedName>
        <fullName evidence="4">DNA recombination and repair protein Rad51-like C-terminal domain-containing protein</fullName>
    </recommendedName>
</protein>
<evidence type="ECO:0000256" key="1">
    <source>
        <dbReference type="SAM" id="MobiDB-lite"/>
    </source>
</evidence>
<dbReference type="EMBL" id="ML996573">
    <property type="protein sequence ID" value="KAF2757656.1"/>
    <property type="molecule type" value="Genomic_DNA"/>
</dbReference>
<dbReference type="GO" id="GO:0005815">
    <property type="term" value="C:microtubule organizing center"/>
    <property type="evidence" value="ECO:0007669"/>
    <property type="project" value="TreeGrafter"/>
</dbReference>
<evidence type="ECO:0000313" key="2">
    <source>
        <dbReference type="EMBL" id="KAF2757656.1"/>
    </source>
</evidence>
<dbReference type="PANTHER" id="PTHR46644:SF2">
    <property type="entry name" value="DNA REPAIR PROTEIN XRCC2"/>
    <property type="match status" value="1"/>
</dbReference>
<dbReference type="GO" id="GO:0033063">
    <property type="term" value="C:Rad51B-Rad51C-Rad51D-XRCC2 complex"/>
    <property type="evidence" value="ECO:0007669"/>
    <property type="project" value="InterPro"/>
</dbReference>
<dbReference type="Proteomes" id="UP000799437">
    <property type="component" value="Unassembled WGS sequence"/>
</dbReference>
<dbReference type="GO" id="GO:0042148">
    <property type="term" value="P:DNA strand invasion"/>
    <property type="evidence" value="ECO:0007669"/>
    <property type="project" value="TreeGrafter"/>
</dbReference>
<proteinExistence type="predicted"/>
<dbReference type="GO" id="GO:0000724">
    <property type="term" value="P:double-strand break repair via homologous recombination"/>
    <property type="evidence" value="ECO:0007669"/>
    <property type="project" value="InterPro"/>
</dbReference>